<proteinExistence type="predicted"/>
<dbReference type="PANTHER" id="PTHR30388">
    <property type="entry name" value="ALDEHYDE OXIDOREDUCTASE MOLYBDENUM COFACTOR ASSEMBLY PROTEIN"/>
    <property type="match status" value="1"/>
</dbReference>
<dbReference type="Pfam" id="PF13478">
    <property type="entry name" value="XdhC_C"/>
    <property type="match status" value="1"/>
</dbReference>
<feature type="domain" description="XdhC Rossmann" evidence="2">
    <location>
        <begin position="198"/>
        <end position="341"/>
    </location>
</feature>
<dbReference type="Gene3D" id="3.40.50.720">
    <property type="entry name" value="NAD(P)-binding Rossmann-like Domain"/>
    <property type="match status" value="1"/>
</dbReference>
<evidence type="ECO:0000259" key="2">
    <source>
        <dbReference type="Pfam" id="PF13478"/>
    </source>
</evidence>
<dbReference type="AlphaFoldDB" id="A0A975GG72"/>
<sequence length="350" mass="38381">MSNDIYNKVCGQLEMGEELVLATVISQHGSTPRTAGTQMVITKDGKSHGTIGGGLLEARVTKMGKEAISGRYSRVVFFDLTHRDIAAMDMICGGSVEVFLDYLSPDTGTISLFNQLKLAREQGKTSLFLMIIQGSGEEIHQVDRCLAFADGSVTGSFTLSPSALDKVMEKGQSTPFMKIIRIEDALVVIQPTEKPKTLYLLGAGHVAQPTAHMAAMVGFRVVVMDDREEFANETRFPGAYQIIVPPDFDRALSNVEIDSDSYVVIVTRGHLHDRTVLIQALKTNAAYIGMIGSRRKRDALFNALLKQGFTQDDINRVFSPIGLDIKAETPEEIGVSIVSELILERAKKRK</sequence>
<dbReference type="RefSeq" id="WP_207691646.1">
    <property type="nucleotide sequence ID" value="NZ_CP061799.1"/>
</dbReference>
<accession>A0A975GG72</accession>
<protein>
    <submittedName>
        <fullName evidence="3">XdhC domains-containing protein</fullName>
    </submittedName>
</protein>
<gene>
    <name evidence="3" type="ORF">dnl_22320</name>
</gene>
<dbReference type="NCBIfam" id="NF045664">
    <property type="entry name" value="XdhC_rel_AOR"/>
    <property type="match status" value="1"/>
</dbReference>
<evidence type="ECO:0000313" key="3">
    <source>
        <dbReference type="EMBL" id="QTA79948.1"/>
    </source>
</evidence>
<dbReference type="InterPro" id="IPR036291">
    <property type="entry name" value="NAD(P)-bd_dom_sf"/>
</dbReference>
<dbReference type="KEGG" id="dli:dnl_22320"/>
<dbReference type="PANTHER" id="PTHR30388:SF6">
    <property type="entry name" value="XANTHINE DEHYDROGENASE SUBUNIT A-RELATED"/>
    <property type="match status" value="1"/>
</dbReference>
<dbReference type="Pfam" id="PF02625">
    <property type="entry name" value="XdhC_CoxI"/>
    <property type="match status" value="1"/>
</dbReference>
<dbReference type="InterPro" id="IPR027051">
    <property type="entry name" value="XdhC_Rossmann_dom"/>
</dbReference>
<evidence type="ECO:0000313" key="4">
    <source>
        <dbReference type="Proteomes" id="UP000663720"/>
    </source>
</evidence>
<dbReference type="EMBL" id="CP061799">
    <property type="protein sequence ID" value="QTA79948.1"/>
    <property type="molecule type" value="Genomic_DNA"/>
</dbReference>
<reference evidence="3" key="1">
    <citation type="journal article" date="2021" name="Microb. Physiol.">
        <title>Proteogenomic Insights into the Physiology of Marine, Sulfate-Reducing, Filamentous Desulfonema limicola and Desulfonema magnum.</title>
        <authorList>
            <person name="Schnaars V."/>
            <person name="Wohlbrand L."/>
            <person name="Scheve S."/>
            <person name="Hinrichs C."/>
            <person name="Reinhardt R."/>
            <person name="Rabus R."/>
        </authorList>
    </citation>
    <scope>NUCLEOTIDE SEQUENCE</scope>
    <source>
        <strain evidence="3">5ac10</strain>
    </source>
</reference>
<dbReference type="InterPro" id="IPR003777">
    <property type="entry name" value="XdhC_CoxI"/>
</dbReference>
<name>A0A975GG72_9BACT</name>
<keyword evidence="4" id="KW-1185">Reference proteome</keyword>
<feature type="domain" description="XdhC- CoxI" evidence="1">
    <location>
        <begin position="14"/>
        <end position="76"/>
    </location>
</feature>
<dbReference type="SUPFAM" id="SSF51735">
    <property type="entry name" value="NAD(P)-binding Rossmann-fold domains"/>
    <property type="match status" value="1"/>
</dbReference>
<organism evidence="3 4">
    <name type="scientific">Desulfonema limicola</name>
    <dbReference type="NCBI Taxonomy" id="45656"/>
    <lineage>
        <taxon>Bacteria</taxon>
        <taxon>Pseudomonadati</taxon>
        <taxon>Thermodesulfobacteriota</taxon>
        <taxon>Desulfobacteria</taxon>
        <taxon>Desulfobacterales</taxon>
        <taxon>Desulfococcaceae</taxon>
        <taxon>Desulfonema</taxon>
    </lineage>
</organism>
<dbReference type="Proteomes" id="UP000663720">
    <property type="component" value="Chromosome"/>
</dbReference>
<evidence type="ECO:0000259" key="1">
    <source>
        <dbReference type="Pfam" id="PF02625"/>
    </source>
</evidence>
<dbReference type="InterPro" id="IPR052698">
    <property type="entry name" value="MoCofactor_Util/Proc"/>
</dbReference>